<protein>
    <submittedName>
        <fullName evidence="2">Uncharacterized protein</fullName>
    </submittedName>
</protein>
<dbReference type="EMBL" id="SWFT01000076">
    <property type="protein sequence ID" value="KAA8902972.1"/>
    <property type="molecule type" value="Genomic_DNA"/>
</dbReference>
<dbReference type="AlphaFoldDB" id="A0A642UPC0"/>
<feature type="compositionally biased region" description="Basic residues" evidence="1">
    <location>
        <begin position="117"/>
        <end position="127"/>
    </location>
</feature>
<sequence length="127" mass="14732">MLWFLRRRKQAVPQDAGPVPSQFIQEDADRLIQFDMATTEDDVVDITYRQLSYAEAAQLGAHKQPPPMSVAKRTPSRRRARVAGGDPGGDDGDFSTKEDYWQRNQHFKHKQFESLQRKKLNKQMRKS</sequence>
<feature type="region of interest" description="Disordered" evidence="1">
    <location>
        <begin position="58"/>
        <end position="127"/>
    </location>
</feature>
<evidence type="ECO:0000256" key="1">
    <source>
        <dbReference type="SAM" id="MobiDB-lite"/>
    </source>
</evidence>
<evidence type="ECO:0000313" key="3">
    <source>
        <dbReference type="Proteomes" id="UP000449547"/>
    </source>
</evidence>
<dbReference type="GeneID" id="54781224"/>
<keyword evidence="3" id="KW-1185">Reference proteome</keyword>
<reference evidence="2 3" key="1">
    <citation type="submission" date="2019-07" db="EMBL/GenBank/DDBJ databases">
        <title>Genome assembly of two rare yeast pathogens: Diutina rugosa and Trichomonascus ciferrii.</title>
        <authorList>
            <person name="Mixao V."/>
            <person name="Saus E."/>
            <person name="Hansen A."/>
            <person name="Lass-Flor C."/>
            <person name="Gabaldon T."/>
        </authorList>
    </citation>
    <scope>NUCLEOTIDE SEQUENCE [LARGE SCALE GENOMIC DNA]</scope>
    <source>
        <strain evidence="2 3">CBS 613</strain>
    </source>
</reference>
<dbReference type="RefSeq" id="XP_034012588.1">
    <property type="nucleotide sequence ID" value="XM_034155239.1"/>
</dbReference>
<dbReference type="VEuPathDB" id="FungiDB:DIURU_002573"/>
<accession>A0A642UPC0</accession>
<proteinExistence type="predicted"/>
<dbReference type="Proteomes" id="UP000449547">
    <property type="component" value="Unassembled WGS sequence"/>
</dbReference>
<comment type="caution">
    <text evidence="2">The sequence shown here is derived from an EMBL/GenBank/DDBJ whole genome shotgun (WGS) entry which is preliminary data.</text>
</comment>
<dbReference type="OrthoDB" id="4083131at2759"/>
<evidence type="ECO:0000313" key="2">
    <source>
        <dbReference type="EMBL" id="KAA8902972.1"/>
    </source>
</evidence>
<organism evidence="2 3">
    <name type="scientific">Diutina rugosa</name>
    <name type="common">Yeast</name>
    <name type="synonym">Candida rugosa</name>
    <dbReference type="NCBI Taxonomy" id="5481"/>
    <lineage>
        <taxon>Eukaryota</taxon>
        <taxon>Fungi</taxon>
        <taxon>Dikarya</taxon>
        <taxon>Ascomycota</taxon>
        <taxon>Saccharomycotina</taxon>
        <taxon>Pichiomycetes</taxon>
        <taxon>Debaryomycetaceae</taxon>
        <taxon>Diutina</taxon>
    </lineage>
</organism>
<gene>
    <name evidence="2" type="ORF">DIURU_002573</name>
</gene>
<name>A0A642UPC0_DIURU</name>